<gene>
    <name evidence="1" type="ORF">I3V53_09545</name>
</gene>
<accession>A0A8I0W9C9</accession>
<evidence type="ECO:0000313" key="2">
    <source>
        <dbReference type="Proteomes" id="UP000622362"/>
    </source>
</evidence>
<name>A0A8I0W9C9_STAEP</name>
<protein>
    <submittedName>
        <fullName evidence="1">Uncharacterized protein</fullName>
    </submittedName>
</protein>
<dbReference type="Proteomes" id="UP000622362">
    <property type="component" value="Unassembled WGS sequence"/>
</dbReference>
<dbReference type="RefSeq" id="WP_002502805.1">
    <property type="nucleotide sequence ID" value="NZ_CAXOHX010000020.1"/>
</dbReference>
<dbReference type="AlphaFoldDB" id="A0A8I0W9C9"/>
<dbReference type="EMBL" id="JADPYN010000020">
    <property type="protein sequence ID" value="MBF9304316.1"/>
    <property type="molecule type" value="Genomic_DNA"/>
</dbReference>
<proteinExistence type="predicted"/>
<evidence type="ECO:0000313" key="1">
    <source>
        <dbReference type="EMBL" id="MBF9304316.1"/>
    </source>
</evidence>
<comment type="caution">
    <text evidence="1">The sequence shown here is derived from an EMBL/GenBank/DDBJ whole genome shotgun (WGS) entry which is preliminary data.</text>
</comment>
<sequence length="176" mass="20791">MNDHDYFREKLNDSVFKLQTKIKHKTSKQWINEYISEYDLMNLKLAKLIMENIKRISIDFYIEIVEEYGVMHFYIIDQEFKSICNFFIAGNGSNEITKSLIKRYDLILEIKSLHSYSKNKGKVIVNRLKELSKNANIPICLFDTNNKSDNYYINLGFINKGQIGVNGERLVVYEPR</sequence>
<organism evidence="1 2">
    <name type="scientific">Staphylococcus epidermidis</name>
    <dbReference type="NCBI Taxonomy" id="1282"/>
    <lineage>
        <taxon>Bacteria</taxon>
        <taxon>Bacillati</taxon>
        <taxon>Bacillota</taxon>
        <taxon>Bacilli</taxon>
        <taxon>Bacillales</taxon>
        <taxon>Staphylococcaceae</taxon>
        <taxon>Staphylococcus</taxon>
    </lineage>
</organism>
<reference evidence="1" key="1">
    <citation type="submission" date="2020-11" db="EMBL/GenBank/DDBJ databases">
        <title>Molecular epidemiology and genomic profiles of multidrug-resistant bacteria collected from clinical sources in South Africa.</title>
        <authorList>
            <person name="Asante J."/>
            <person name="Amoako D.G."/>
        </authorList>
    </citation>
    <scope>NUCLEOTIDE SEQUENCE</scope>
    <source>
        <strain evidence="1">C68</strain>
    </source>
</reference>